<feature type="binding site" evidence="6">
    <location>
        <position position="235"/>
    </location>
    <ligand>
        <name>a divalent metal cation</name>
        <dbReference type="ChEBI" id="CHEBI:60240"/>
        <label>2</label>
        <note>catalytic</note>
    </ligand>
</feature>
<feature type="binding site" evidence="6">
    <location>
        <position position="105"/>
    </location>
    <ligand>
        <name>a divalent metal cation</name>
        <dbReference type="ChEBI" id="CHEBI:60240"/>
        <label>1</label>
    </ligand>
</feature>
<evidence type="ECO:0000256" key="2">
    <source>
        <dbReference type="ARBA" id="ARBA00022438"/>
    </source>
</evidence>
<dbReference type="HAMAP" id="MF_01974">
    <property type="entry name" value="MetAP_1"/>
    <property type="match status" value="1"/>
</dbReference>
<dbReference type="PANTHER" id="PTHR43330">
    <property type="entry name" value="METHIONINE AMINOPEPTIDASE"/>
    <property type="match status" value="1"/>
</dbReference>
<comment type="cofactor">
    <cofactor evidence="6">
        <name>Co(2+)</name>
        <dbReference type="ChEBI" id="CHEBI:48828"/>
    </cofactor>
    <cofactor evidence="6">
        <name>Zn(2+)</name>
        <dbReference type="ChEBI" id="CHEBI:29105"/>
    </cofactor>
    <cofactor evidence="6">
        <name>Mn(2+)</name>
        <dbReference type="ChEBI" id="CHEBI:29035"/>
    </cofactor>
    <cofactor evidence="6">
        <name>Fe(2+)</name>
        <dbReference type="ChEBI" id="CHEBI:29033"/>
    </cofactor>
    <text evidence="6">Binds 2 divalent metal cations per subunit. Has a high-affinity and a low affinity metal-binding site. The true nature of the physiological cofactor is under debate. The enzyme is active with cobalt, zinc, manganese or divalent iron ions. Most likely, methionine aminopeptidases function as mononuclear Fe(2+)-metalloproteases under physiological conditions, and the catalytically relevant metal-binding site has been assigned to the histidine-containing high-affinity site.</text>
</comment>
<evidence type="ECO:0000256" key="6">
    <source>
        <dbReference type="HAMAP-Rule" id="MF_01974"/>
    </source>
</evidence>
<dbReference type="PROSITE" id="PS00680">
    <property type="entry name" value="MAP_1"/>
    <property type="match status" value="1"/>
</dbReference>
<organism evidence="9 10">
    <name type="scientific">Capillibacterium thermochitinicola</name>
    <dbReference type="NCBI Taxonomy" id="2699427"/>
    <lineage>
        <taxon>Bacteria</taxon>
        <taxon>Bacillati</taxon>
        <taxon>Bacillota</taxon>
        <taxon>Capillibacterium</taxon>
    </lineage>
</organism>
<keyword evidence="3 6" id="KW-0645">Protease</keyword>
<dbReference type="Proteomes" id="UP000657177">
    <property type="component" value="Unassembled WGS sequence"/>
</dbReference>
<dbReference type="Gene3D" id="3.90.230.10">
    <property type="entry name" value="Creatinase/methionine aminopeptidase superfamily"/>
    <property type="match status" value="1"/>
</dbReference>
<evidence type="ECO:0000256" key="5">
    <source>
        <dbReference type="ARBA" id="ARBA00022801"/>
    </source>
</evidence>
<dbReference type="AlphaFoldDB" id="A0A8J6HYV3"/>
<keyword evidence="10" id="KW-1185">Reference proteome</keyword>
<comment type="function">
    <text evidence="1 6">Removes the N-terminal methionine from nascent proteins. The N-terminal methionine is often cleaved when the second residue in the primary sequence is small and uncharged (Met-Ala-, Cys, Gly, Pro, Ser, Thr, or Val). Requires deformylation of the N(alpha)-formylated initiator methionine before it can be hydrolyzed.</text>
</comment>
<comment type="caution">
    <text evidence="9">The sequence shown here is derived from an EMBL/GenBank/DDBJ whole genome shotgun (WGS) entry which is preliminary data.</text>
</comment>
<dbReference type="InterPro" id="IPR002467">
    <property type="entry name" value="Pept_M24A_MAP1"/>
</dbReference>
<proteinExistence type="inferred from homology"/>
<feature type="binding site" evidence="6">
    <location>
        <position position="105"/>
    </location>
    <ligand>
        <name>a divalent metal cation</name>
        <dbReference type="ChEBI" id="CHEBI:60240"/>
        <label>2</label>
        <note>catalytic</note>
    </ligand>
</feature>
<dbReference type="InterPro" id="IPR036005">
    <property type="entry name" value="Creatinase/aminopeptidase-like"/>
</dbReference>
<comment type="subunit">
    <text evidence="6">Monomer.</text>
</comment>
<evidence type="ECO:0000256" key="4">
    <source>
        <dbReference type="ARBA" id="ARBA00022723"/>
    </source>
</evidence>
<feature type="binding site" evidence="6">
    <location>
        <position position="235"/>
    </location>
    <ligand>
        <name>a divalent metal cation</name>
        <dbReference type="ChEBI" id="CHEBI:60240"/>
        <label>1</label>
    </ligand>
</feature>
<dbReference type="Pfam" id="PF00557">
    <property type="entry name" value="Peptidase_M24"/>
    <property type="match status" value="1"/>
</dbReference>
<keyword evidence="5 6" id="KW-0378">Hydrolase</keyword>
<feature type="domain" description="Peptidase M24" evidence="8">
    <location>
        <begin position="12"/>
        <end position="242"/>
    </location>
</feature>
<feature type="binding site" evidence="6">
    <location>
        <position position="168"/>
    </location>
    <ligand>
        <name>a divalent metal cation</name>
        <dbReference type="ChEBI" id="CHEBI:60240"/>
        <label>2</label>
        <note>catalytic</note>
    </ligand>
</feature>
<dbReference type="GO" id="GO:0070006">
    <property type="term" value="F:metalloaminopeptidase activity"/>
    <property type="evidence" value="ECO:0007669"/>
    <property type="project" value="UniProtKB-UniRule"/>
</dbReference>
<evidence type="ECO:0000259" key="8">
    <source>
        <dbReference type="Pfam" id="PF00557"/>
    </source>
</evidence>
<dbReference type="PRINTS" id="PR00599">
    <property type="entry name" value="MAPEPTIDASE"/>
</dbReference>
<gene>
    <name evidence="6 9" type="primary">map</name>
    <name evidence="9" type="ORF">G5B42_03200</name>
</gene>
<comment type="similarity">
    <text evidence="6">Belongs to the peptidase M24A family. Methionine aminopeptidase type 1 subfamily.</text>
</comment>
<dbReference type="GO" id="GO:0005829">
    <property type="term" value="C:cytosol"/>
    <property type="evidence" value="ECO:0007669"/>
    <property type="project" value="TreeGrafter"/>
</dbReference>
<keyword evidence="2 6" id="KW-0031">Aminopeptidase</keyword>
<keyword evidence="4 6" id="KW-0479">Metal-binding</keyword>
<protein>
    <recommendedName>
        <fullName evidence="6 7">Methionine aminopeptidase</fullName>
        <shortName evidence="6">MAP</shortName>
        <shortName evidence="6">MetAP</shortName>
        <ecNumber evidence="6 7">3.4.11.18</ecNumber>
    </recommendedName>
    <alternativeName>
        <fullName evidence="6">Peptidase M</fullName>
    </alternativeName>
</protein>
<dbReference type="GO" id="GO:0004239">
    <property type="term" value="F:initiator methionyl aminopeptidase activity"/>
    <property type="evidence" value="ECO:0007669"/>
    <property type="project" value="UniProtKB-UniRule"/>
</dbReference>
<dbReference type="RefSeq" id="WP_181338990.1">
    <property type="nucleotide sequence ID" value="NZ_JAAKDE010000004.1"/>
</dbReference>
<evidence type="ECO:0000256" key="7">
    <source>
        <dbReference type="RuleBase" id="RU003653"/>
    </source>
</evidence>
<evidence type="ECO:0000313" key="10">
    <source>
        <dbReference type="Proteomes" id="UP000657177"/>
    </source>
</evidence>
<accession>A0A8J6HYV3</accession>
<dbReference type="InterPro" id="IPR001714">
    <property type="entry name" value="Pept_M24_MAP"/>
</dbReference>
<dbReference type="GO" id="GO:0046872">
    <property type="term" value="F:metal ion binding"/>
    <property type="evidence" value="ECO:0007669"/>
    <property type="project" value="UniProtKB-UniRule"/>
</dbReference>
<comment type="catalytic activity">
    <reaction evidence="6 7">
        <text>Release of N-terminal amino acids, preferentially methionine, from peptides and arylamides.</text>
        <dbReference type="EC" id="3.4.11.18"/>
    </reaction>
</comment>
<evidence type="ECO:0000313" key="9">
    <source>
        <dbReference type="EMBL" id="MBA2132550.1"/>
    </source>
</evidence>
<feature type="binding site" evidence="6">
    <location>
        <position position="77"/>
    </location>
    <ligand>
        <name>substrate</name>
    </ligand>
</feature>
<name>A0A8J6HYV3_9FIRM</name>
<sequence length="264" mass="28857">MITRKSLFELDRMRKAGEITRLILGRIAAAVKPGITTKELDELAEAAAKEFGVKPAFKGYQGFPACVCTSVNEQVVHGIPGPRKLKTGDIISLDFGVVYKGYYGDAAVTVGVGEIAPEHQRLLEVTREALWKGINAARAGNRLSAISRAIQEHVESNGFSVVRDFVGHGIGQAMHEEPQVPNYVSPLQSYNPVLKPGMTLAIEPMVNAGSYQVKIDPRDHWTVTTMDGSYSAHFEHTVLVTEGEPEILTQLRESRGDDGGMVQW</sequence>
<dbReference type="InterPro" id="IPR000994">
    <property type="entry name" value="Pept_M24"/>
</dbReference>
<dbReference type="PANTHER" id="PTHR43330:SF27">
    <property type="entry name" value="METHIONINE AMINOPEPTIDASE"/>
    <property type="match status" value="1"/>
</dbReference>
<feature type="binding site" evidence="6">
    <location>
        <position position="175"/>
    </location>
    <ligand>
        <name>substrate</name>
    </ligand>
</feature>
<evidence type="ECO:0000256" key="3">
    <source>
        <dbReference type="ARBA" id="ARBA00022670"/>
    </source>
</evidence>
<dbReference type="GO" id="GO:0006508">
    <property type="term" value="P:proteolysis"/>
    <property type="evidence" value="ECO:0007669"/>
    <property type="project" value="UniProtKB-KW"/>
</dbReference>
<dbReference type="EMBL" id="JAAKDE010000004">
    <property type="protein sequence ID" value="MBA2132550.1"/>
    <property type="molecule type" value="Genomic_DNA"/>
</dbReference>
<feature type="binding site" evidence="6">
    <location>
        <position position="94"/>
    </location>
    <ligand>
        <name>a divalent metal cation</name>
        <dbReference type="ChEBI" id="CHEBI:60240"/>
        <label>1</label>
    </ligand>
</feature>
<dbReference type="NCBIfam" id="TIGR00500">
    <property type="entry name" value="met_pdase_I"/>
    <property type="match status" value="1"/>
</dbReference>
<reference evidence="9" key="1">
    <citation type="submission" date="2020-06" db="EMBL/GenBank/DDBJ databases">
        <title>Novel chitinolytic bacterium.</title>
        <authorList>
            <person name="Ungkulpasvich U."/>
            <person name="Kosugi A."/>
            <person name="Uke A."/>
        </authorList>
    </citation>
    <scope>NUCLEOTIDE SEQUENCE</scope>
    <source>
        <strain evidence="9">UUS1-1</strain>
    </source>
</reference>
<evidence type="ECO:0000256" key="1">
    <source>
        <dbReference type="ARBA" id="ARBA00002521"/>
    </source>
</evidence>
<feature type="binding site" evidence="6">
    <location>
        <position position="203"/>
    </location>
    <ligand>
        <name>a divalent metal cation</name>
        <dbReference type="ChEBI" id="CHEBI:60240"/>
        <label>2</label>
        <note>catalytic</note>
    </ligand>
</feature>
<dbReference type="SUPFAM" id="SSF55920">
    <property type="entry name" value="Creatinase/aminopeptidase"/>
    <property type="match status" value="1"/>
</dbReference>
<dbReference type="EC" id="3.4.11.18" evidence="6 7"/>
<dbReference type="CDD" id="cd01086">
    <property type="entry name" value="MetAP1"/>
    <property type="match status" value="1"/>
</dbReference>